<feature type="transmembrane region" description="Helical" evidence="8">
    <location>
        <begin position="130"/>
        <end position="151"/>
    </location>
</feature>
<evidence type="ECO:0000256" key="3">
    <source>
        <dbReference type="ARBA" id="ARBA00022448"/>
    </source>
</evidence>
<dbReference type="Gene3D" id="1.20.1530.20">
    <property type="match status" value="1"/>
</dbReference>
<dbReference type="Proteomes" id="UP000197470">
    <property type="component" value="Unassembled WGS sequence"/>
</dbReference>
<accession>A0A246EDI0</accession>
<evidence type="ECO:0000256" key="7">
    <source>
        <dbReference type="ARBA" id="ARBA00023136"/>
    </source>
</evidence>
<keyword evidence="5 8" id="KW-0812">Transmembrane</keyword>
<organism evidence="9 10">
    <name type="scientific">Fusobacterium nucleatum subsp. polymorphum</name>
    <name type="common">Fusobacterium polymorphum</name>
    <dbReference type="NCBI Taxonomy" id="76857"/>
    <lineage>
        <taxon>Bacteria</taxon>
        <taxon>Fusobacteriati</taxon>
        <taxon>Fusobacteriota</taxon>
        <taxon>Fusobacteriia</taxon>
        <taxon>Fusobacteriales</taxon>
        <taxon>Fusobacteriaceae</taxon>
        <taxon>Fusobacterium</taxon>
    </lineage>
</organism>
<evidence type="ECO:0000313" key="10">
    <source>
        <dbReference type="Proteomes" id="UP000197470"/>
    </source>
</evidence>
<feature type="transmembrane region" description="Helical" evidence="8">
    <location>
        <begin position="6"/>
        <end position="25"/>
    </location>
</feature>
<feature type="transmembrane region" description="Helical" evidence="8">
    <location>
        <begin position="102"/>
        <end position="124"/>
    </location>
</feature>
<evidence type="ECO:0000256" key="2">
    <source>
        <dbReference type="ARBA" id="ARBA00010145"/>
    </source>
</evidence>
<dbReference type="PANTHER" id="PTHR36838">
    <property type="entry name" value="AUXIN EFFLUX CARRIER FAMILY PROTEIN"/>
    <property type="match status" value="1"/>
</dbReference>
<dbReference type="EMBL" id="NHRT01000001">
    <property type="protein sequence ID" value="OWP24630.1"/>
    <property type="molecule type" value="Genomic_DNA"/>
</dbReference>
<dbReference type="AlphaFoldDB" id="A0A246EDI0"/>
<reference evidence="9 10" key="1">
    <citation type="submission" date="2017-05" db="EMBL/GenBank/DDBJ databases">
        <title>Genome sequencing of Fusobacterium nucleatum subsp. polymorphum KCOM 1001 (=ChDC F119).</title>
        <authorList>
            <person name="Kook J.-K."/>
            <person name="Park S.-N."/>
            <person name="Lim Y.K."/>
            <person name="Roh H."/>
        </authorList>
    </citation>
    <scope>NUCLEOTIDE SEQUENCE [LARGE SCALE GENOMIC DNA]</scope>
    <source>
        <strain evidence="9 10">KCOM 1001</strain>
    </source>
</reference>
<keyword evidence="3" id="KW-0813">Transport</keyword>
<keyword evidence="4" id="KW-1003">Cell membrane</keyword>
<comment type="similarity">
    <text evidence="2">Belongs to the auxin efflux carrier (TC 2.A.69) family.</text>
</comment>
<evidence type="ECO:0000256" key="4">
    <source>
        <dbReference type="ARBA" id="ARBA00022475"/>
    </source>
</evidence>
<evidence type="ECO:0000256" key="1">
    <source>
        <dbReference type="ARBA" id="ARBA00004651"/>
    </source>
</evidence>
<feature type="transmembrane region" description="Helical" evidence="8">
    <location>
        <begin position="172"/>
        <end position="189"/>
    </location>
</feature>
<keyword evidence="6 8" id="KW-1133">Transmembrane helix</keyword>
<feature type="transmembrane region" description="Helical" evidence="8">
    <location>
        <begin position="41"/>
        <end position="59"/>
    </location>
</feature>
<dbReference type="RefSeq" id="WP_088387466.1">
    <property type="nucleotide sequence ID" value="NZ_NHRT01000001.1"/>
</dbReference>
<feature type="transmembrane region" description="Helical" evidence="8">
    <location>
        <begin position="226"/>
        <end position="245"/>
    </location>
</feature>
<evidence type="ECO:0000256" key="6">
    <source>
        <dbReference type="ARBA" id="ARBA00022989"/>
    </source>
</evidence>
<dbReference type="PANTHER" id="PTHR36838:SF4">
    <property type="entry name" value="AUXIN EFFLUX CARRIER FAMILY PROTEIN"/>
    <property type="match status" value="1"/>
</dbReference>
<feature type="transmembrane region" description="Helical" evidence="8">
    <location>
        <begin position="71"/>
        <end position="90"/>
    </location>
</feature>
<dbReference type="InterPro" id="IPR038770">
    <property type="entry name" value="Na+/solute_symporter_sf"/>
</dbReference>
<gene>
    <name evidence="9" type="ORF">CA839_01000</name>
</gene>
<evidence type="ECO:0000313" key="9">
    <source>
        <dbReference type="EMBL" id="OWP24630.1"/>
    </source>
</evidence>
<comment type="caution">
    <text evidence="9">The sequence shown here is derived from an EMBL/GenBank/DDBJ whole genome shotgun (WGS) entry which is preliminary data.</text>
</comment>
<dbReference type="Pfam" id="PF03547">
    <property type="entry name" value="Mem_trans"/>
    <property type="match status" value="1"/>
</dbReference>
<feature type="transmembrane region" description="Helical" evidence="8">
    <location>
        <begin position="251"/>
        <end position="274"/>
    </location>
</feature>
<name>A0A246EDI0_FUSNP</name>
<evidence type="ECO:0000256" key="8">
    <source>
        <dbReference type="SAM" id="Phobius"/>
    </source>
</evidence>
<comment type="subcellular location">
    <subcellularLocation>
        <location evidence="1">Cell membrane</location>
        <topology evidence="1">Multi-pass membrane protein</topology>
    </subcellularLocation>
</comment>
<feature type="transmembrane region" description="Helical" evidence="8">
    <location>
        <begin position="286"/>
        <end position="308"/>
    </location>
</feature>
<dbReference type="InterPro" id="IPR004776">
    <property type="entry name" value="Mem_transp_PIN-like"/>
</dbReference>
<proteinExistence type="inferred from homology"/>
<dbReference type="GO" id="GO:0055085">
    <property type="term" value="P:transmembrane transport"/>
    <property type="evidence" value="ECO:0007669"/>
    <property type="project" value="InterPro"/>
</dbReference>
<evidence type="ECO:0000256" key="5">
    <source>
        <dbReference type="ARBA" id="ARBA00022692"/>
    </source>
</evidence>
<keyword evidence="7 8" id="KW-0472">Membrane</keyword>
<protein>
    <submittedName>
        <fullName evidence="9">Malonate transporter</fullName>
    </submittedName>
</protein>
<dbReference type="GO" id="GO:0005886">
    <property type="term" value="C:plasma membrane"/>
    <property type="evidence" value="ECO:0007669"/>
    <property type="project" value="UniProtKB-SubCell"/>
</dbReference>
<sequence length="315" mass="34980">MENFLLALNVVLPIFFIMTLGFLLKKIKMVDEHSLNIMNKLVFRVFMSTLLFLNVYNIGDLSALSMDNLKLLAYAFIIIFIIVFLAWLIYMPKVKEKKKLSVLIQGVYRGNFVLFGLAIVDSIYGKEGLATVSLLTIVVIPTFNVLAVIILEYYSGREISKLKLLKQVFKNPLIIATLLGISFIVLKVNIPKPAYKTLSDISKIATPLAFIVLGAELQFGNMLKNIKYLISVNILRLIVNPLITIGVGKLIGFQGIELVALLSMSACPTAVASYTMAKEMKADGDLAGEIVATTSILSIFTIFCWVLTLKNLGWI</sequence>